<evidence type="ECO:0000313" key="2">
    <source>
        <dbReference type="EMBL" id="GAA1655257.1"/>
    </source>
</evidence>
<accession>A0ABN2FP62</accession>
<keyword evidence="1" id="KW-0472">Membrane</keyword>
<organism evidence="2 3">
    <name type="scientific">Nonomuraea maheshkhaliensis</name>
    <dbReference type="NCBI Taxonomy" id="419590"/>
    <lineage>
        <taxon>Bacteria</taxon>
        <taxon>Bacillati</taxon>
        <taxon>Actinomycetota</taxon>
        <taxon>Actinomycetes</taxon>
        <taxon>Streptosporangiales</taxon>
        <taxon>Streptosporangiaceae</taxon>
        <taxon>Nonomuraea</taxon>
    </lineage>
</organism>
<gene>
    <name evidence="2" type="ORF">GCM10009733_060870</name>
</gene>
<evidence type="ECO:0000256" key="1">
    <source>
        <dbReference type="SAM" id="Phobius"/>
    </source>
</evidence>
<sequence length="51" mass="5778">MIVKRFLIRPPYGADMPNIGIPELVFAFIIPVAVLWIVIYTAVRAALRHSK</sequence>
<keyword evidence="3" id="KW-1185">Reference proteome</keyword>
<keyword evidence="1" id="KW-0812">Transmembrane</keyword>
<dbReference type="Proteomes" id="UP001500064">
    <property type="component" value="Unassembled WGS sequence"/>
</dbReference>
<comment type="caution">
    <text evidence="2">The sequence shown here is derived from an EMBL/GenBank/DDBJ whole genome shotgun (WGS) entry which is preliminary data.</text>
</comment>
<dbReference type="EMBL" id="BAAAMU010000052">
    <property type="protein sequence ID" value="GAA1655257.1"/>
    <property type="molecule type" value="Genomic_DNA"/>
</dbReference>
<evidence type="ECO:0008006" key="4">
    <source>
        <dbReference type="Google" id="ProtNLM"/>
    </source>
</evidence>
<keyword evidence="1" id="KW-1133">Transmembrane helix</keyword>
<name>A0ABN2FP62_9ACTN</name>
<feature type="transmembrane region" description="Helical" evidence="1">
    <location>
        <begin position="24"/>
        <end position="47"/>
    </location>
</feature>
<evidence type="ECO:0000313" key="3">
    <source>
        <dbReference type="Proteomes" id="UP001500064"/>
    </source>
</evidence>
<protein>
    <recommendedName>
        <fullName evidence="4">YggT family protein</fullName>
    </recommendedName>
</protein>
<proteinExistence type="predicted"/>
<reference evidence="2 3" key="1">
    <citation type="journal article" date="2019" name="Int. J. Syst. Evol. Microbiol.">
        <title>The Global Catalogue of Microorganisms (GCM) 10K type strain sequencing project: providing services to taxonomists for standard genome sequencing and annotation.</title>
        <authorList>
            <consortium name="The Broad Institute Genomics Platform"/>
            <consortium name="The Broad Institute Genome Sequencing Center for Infectious Disease"/>
            <person name="Wu L."/>
            <person name="Ma J."/>
        </authorList>
    </citation>
    <scope>NUCLEOTIDE SEQUENCE [LARGE SCALE GENOMIC DNA]</scope>
    <source>
        <strain evidence="2 3">JCM 13929</strain>
    </source>
</reference>